<dbReference type="Proteomes" id="UP000800094">
    <property type="component" value="Unassembled WGS sequence"/>
</dbReference>
<sequence length="192" mass="21692">MRRPSLTRSVRQHLSHPCLDSPLESTARQQHPRAPAPCPTSPSCIVPDPAISRRIRRLGSENIVSSKRCCPGKSYTIALRKPIAHTRLSTAERNFSHSHTYSVRICTPSIPPLTKKVSREPKTQKTPGGPSLLRRHLQQHQQRETQLRQILHLHCTCPCSIFSLPCTRSPANESKRKIKQQQPTHSAIIYRG</sequence>
<gene>
    <name evidence="2" type="ORF">BU26DRAFT_127989</name>
</gene>
<evidence type="ECO:0000313" key="3">
    <source>
        <dbReference type="Proteomes" id="UP000800094"/>
    </source>
</evidence>
<dbReference type="GeneID" id="54572935"/>
<accession>A0A6A6HWF6</accession>
<evidence type="ECO:0000256" key="1">
    <source>
        <dbReference type="SAM" id="MobiDB-lite"/>
    </source>
</evidence>
<proteinExistence type="predicted"/>
<protein>
    <submittedName>
        <fullName evidence="2">Uncharacterized protein</fullName>
    </submittedName>
</protein>
<dbReference type="AlphaFoldDB" id="A0A6A6HWF6"/>
<feature type="region of interest" description="Disordered" evidence="1">
    <location>
        <begin position="1"/>
        <end position="43"/>
    </location>
</feature>
<reference evidence="2" key="1">
    <citation type="journal article" date="2020" name="Stud. Mycol.">
        <title>101 Dothideomycetes genomes: a test case for predicting lifestyles and emergence of pathogens.</title>
        <authorList>
            <person name="Haridas S."/>
            <person name="Albert R."/>
            <person name="Binder M."/>
            <person name="Bloem J."/>
            <person name="Labutti K."/>
            <person name="Salamov A."/>
            <person name="Andreopoulos B."/>
            <person name="Baker S."/>
            <person name="Barry K."/>
            <person name="Bills G."/>
            <person name="Bluhm B."/>
            <person name="Cannon C."/>
            <person name="Castanera R."/>
            <person name="Culley D."/>
            <person name="Daum C."/>
            <person name="Ezra D."/>
            <person name="Gonzalez J."/>
            <person name="Henrissat B."/>
            <person name="Kuo A."/>
            <person name="Liang C."/>
            <person name="Lipzen A."/>
            <person name="Lutzoni F."/>
            <person name="Magnuson J."/>
            <person name="Mondo S."/>
            <person name="Nolan M."/>
            <person name="Ohm R."/>
            <person name="Pangilinan J."/>
            <person name="Park H.-J."/>
            <person name="Ramirez L."/>
            <person name="Alfaro M."/>
            <person name="Sun H."/>
            <person name="Tritt A."/>
            <person name="Yoshinaga Y."/>
            <person name="Zwiers L.-H."/>
            <person name="Turgeon B."/>
            <person name="Goodwin S."/>
            <person name="Spatafora J."/>
            <person name="Crous P."/>
            <person name="Grigoriev I."/>
        </authorList>
    </citation>
    <scope>NUCLEOTIDE SEQUENCE</scope>
    <source>
        <strain evidence="2">CBS 122368</strain>
    </source>
</reference>
<keyword evidence="3" id="KW-1185">Reference proteome</keyword>
<evidence type="ECO:0000313" key="2">
    <source>
        <dbReference type="EMBL" id="KAF2242525.1"/>
    </source>
</evidence>
<feature type="region of interest" description="Disordered" evidence="1">
    <location>
        <begin position="172"/>
        <end position="192"/>
    </location>
</feature>
<organism evidence="2 3">
    <name type="scientific">Trematosphaeria pertusa</name>
    <dbReference type="NCBI Taxonomy" id="390896"/>
    <lineage>
        <taxon>Eukaryota</taxon>
        <taxon>Fungi</taxon>
        <taxon>Dikarya</taxon>
        <taxon>Ascomycota</taxon>
        <taxon>Pezizomycotina</taxon>
        <taxon>Dothideomycetes</taxon>
        <taxon>Pleosporomycetidae</taxon>
        <taxon>Pleosporales</taxon>
        <taxon>Massarineae</taxon>
        <taxon>Trematosphaeriaceae</taxon>
        <taxon>Trematosphaeria</taxon>
    </lineage>
</organism>
<name>A0A6A6HWF6_9PLEO</name>
<feature type="region of interest" description="Disordered" evidence="1">
    <location>
        <begin position="112"/>
        <end position="132"/>
    </location>
</feature>
<dbReference type="RefSeq" id="XP_033677529.1">
    <property type="nucleotide sequence ID" value="XM_033819605.1"/>
</dbReference>
<dbReference type="EMBL" id="ML987207">
    <property type="protein sequence ID" value="KAF2242525.1"/>
    <property type="molecule type" value="Genomic_DNA"/>
</dbReference>
<feature type="compositionally biased region" description="Basic residues" evidence="1">
    <location>
        <begin position="1"/>
        <end position="14"/>
    </location>
</feature>